<dbReference type="EMBL" id="LCGH01000005">
    <property type="protein sequence ID" value="KKT11460.1"/>
    <property type="molecule type" value="Genomic_DNA"/>
</dbReference>
<proteinExistence type="predicted"/>
<dbReference type="AlphaFoldDB" id="A0A0G1EN99"/>
<evidence type="ECO:0000313" key="2">
    <source>
        <dbReference type="EMBL" id="KKT11460.1"/>
    </source>
</evidence>
<reference evidence="2 3" key="1">
    <citation type="journal article" date="2015" name="Nature">
        <title>rRNA introns, odd ribosomes, and small enigmatic genomes across a large radiation of phyla.</title>
        <authorList>
            <person name="Brown C.T."/>
            <person name="Hug L.A."/>
            <person name="Thomas B.C."/>
            <person name="Sharon I."/>
            <person name="Castelle C.J."/>
            <person name="Singh A."/>
            <person name="Wilkins M.J."/>
            <person name="Williams K.H."/>
            <person name="Banfield J.F."/>
        </authorList>
    </citation>
    <scope>NUCLEOTIDE SEQUENCE [LARGE SCALE GENOMIC DNA]</scope>
</reference>
<dbReference type="InterPro" id="IPR023577">
    <property type="entry name" value="CYTH_domain"/>
</dbReference>
<feature type="domain" description="CYTH" evidence="1">
    <location>
        <begin position="2"/>
        <end position="58"/>
    </location>
</feature>
<protein>
    <recommendedName>
        <fullName evidence="1">CYTH domain-containing protein</fullName>
    </recommendedName>
</protein>
<sequence length="58" mass="6518">MEKEIETRFLDIDKEELVKKLVSLGASDEGEEKLEEIIFHAADGRSSGTTATIWIKLP</sequence>
<dbReference type="PROSITE" id="PS51707">
    <property type="entry name" value="CYTH"/>
    <property type="match status" value="1"/>
</dbReference>
<dbReference type="Proteomes" id="UP000033907">
    <property type="component" value="Unassembled WGS sequence"/>
</dbReference>
<accession>A0A0G1EN99</accession>
<organism evidence="2 3">
    <name type="scientific">Candidatus Nomurabacteria bacterium GW2011_GWF2_43_24</name>
    <dbReference type="NCBI Taxonomy" id="1618778"/>
    <lineage>
        <taxon>Bacteria</taxon>
        <taxon>Candidatus Nomuraibacteriota</taxon>
    </lineage>
</organism>
<evidence type="ECO:0000313" key="3">
    <source>
        <dbReference type="Proteomes" id="UP000033907"/>
    </source>
</evidence>
<evidence type="ECO:0000259" key="1">
    <source>
        <dbReference type="PROSITE" id="PS51707"/>
    </source>
</evidence>
<comment type="caution">
    <text evidence="2">The sequence shown here is derived from an EMBL/GenBank/DDBJ whole genome shotgun (WGS) entry which is preliminary data.</text>
</comment>
<name>A0A0G1EN99_9BACT</name>
<gene>
    <name evidence="2" type="ORF">UV91_C0005G0008</name>
</gene>